<dbReference type="PANTHER" id="PTHR23150:SF19">
    <property type="entry name" value="FORMYLGLYCINE-GENERATING ENZYME"/>
    <property type="match status" value="1"/>
</dbReference>
<dbReference type="Pfam" id="PF03781">
    <property type="entry name" value="FGE-sulfatase"/>
    <property type="match status" value="1"/>
</dbReference>
<dbReference type="InterPro" id="IPR005532">
    <property type="entry name" value="SUMF_dom"/>
</dbReference>
<dbReference type="PANTHER" id="PTHR23150">
    <property type="entry name" value="SULFATASE MODIFYING FACTOR 1, 2"/>
    <property type="match status" value="1"/>
</dbReference>
<feature type="domain" description="Sulfatase-modifying factor enzyme-like" evidence="1">
    <location>
        <begin position="51"/>
        <end position="365"/>
    </location>
</feature>
<reference evidence="2 3" key="1">
    <citation type="submission" date="2016-10" db="EMBL/GenBank/DDBJ databases">
        <authorList>
            <person name="de Groot N.N."/>
        </authorList>
    </citation>
    <scope>NUCLEOTIDE SEQUENCE [LARGE SCALE GENOMIC DNA]</scope>
    <source>
        <strain evidence="2 3">BS3776</strain>
    </source>
</reference>
<dbReference type="EMBL" id="LT629709">
    <property type="protein sequence ID" value="SDP60802.1"/>
    <property type="molecule type" value="Genomic_DNA"/>
</dbReference>
<dbReference type="InterPro" id="IPR016187">
    <property type="entry name" value="CTDL_fold"/>
</dbReference>
<dbReference type="InterPro" id="IPR042095">
    <property type="entry name" value="SUMF_sf"/>
</dbReference>
<proteinExistence type="predicted"/>
<dbReference type="SUPFAM" id="SSF56436">
    <property type="entry name" value="C-type lectin-like"/>
    <property type="match status" value="1"/>
</dbReference>
<protein>
    <submittedName>
        <fullName evidence="2">Formylglycine-generating enzyme, required for sulfatase activity, contains SUMF1/FGE domain</fullName>
    </submittedName>
</protein>
<dbReference type="AlphaFoldDB" id="A0A1H0U3C4"/>
<sequence>MDAQMQVKNKRWGIAIVAVGLLSVGLALAAYQHLRDPSPMTLGDGNNGPSEMVWMPAGEFLMGSDNKQAKPSEGPAHKVRLDGFWIDRHDVTNADFARFIAETRYVTTAERKPEWDDLKVQLPAGTPEPHDSVLVPGALVFVGTDRPIPLDDFSQWWAFVPGADWRHPLGPDSTVEGKENHPVVQVSHEDAKAYAQWAHKRLLTEAEWEYAARGGLQQADYAWGNDFTPGGQKMANTWDEVQPFPIIGSSNKFKIGTKPVGSYKPNAYGLYDMSGNVWQWVADWYRTDAFNLELKRQSAGGVSYNPMGPPDSYDPALGVTANAPQRVIRGGSFLCSDSYCTSFRTSARQGADPMNAMSHLGFRLAMSNDQWKKIH</sequence>
<evidence type="ECO:0000259" key="1">
    <source>
        <dbReference type="Pfam" id="PF03781"/>
    </source>
</evidence>
<accession>A0A1H0U3C4</accession>
<gene>
    <name evidence="2" type="ORF">SAMN04490202_5118</name>
</gene>
<dbReference type="Proteomes" id="UP000198549">
    <property type="component" value="Chromosome I"/>
</dbReference>
<evidence type="ECO:0000313" key="3">
    <source>
        <dbReference type="Proteomes" id="UP000198549"/>
    </source>
</evidence>
<dbReference type="Gene3D" id="3.90.1580.10">
    <property type="entry name" value="paralog of FGE (formylglycine-generating enzyme)"/>
    <property type="match status" value="1"/>
</dbReference>
<dbReference type="GO" id="GO:0120147">
    <property type="term" value="F:formylglycine-generating oxidase activity"/>
    <property type="evidence" value="ECO:0007669"/>
    <property type="project" value="TreeGrafter"/>
</dbReference>
<name>A0A1H0U3C4_PSERE</name>
<organism evidence="2 3">
    <name type="scientific">Pseudomonas reinekei</name>
    <dbReference type="NCBI Taxonomy" id="395598"/>
    <lineage>
        <taxon>Bacteria</taxon>
        <taxon>Pseudomonadati</taxon>
        <taxon>Pseudomonadota</taxon>
        <taxon>Gammaproteobacteria</taxon>
        <taxon>Pseudomonadales</taxon>
        <taxon>Pseudomonadaceae</taxon>
        <taxon>Pseudomonas</taxon>
    </lineage>
</organism>
<dbReference type="InterPro" id="IPR051043">
    <property type="entry name" value="Sulfatase_Mod_Factor_Kinase"/>
</dbReference>
<evidence type="ECO:0000313" key="2">
    <source>
        <dbReference type="EMBL" id="SDP60802.1"/>
    </source>
</evidence>